<dbReference type="Proteomes" id="UP000596660">
    <property type="component" value="Unplaced"/>
</dbReference>
<accession>A0A803N7K1</accession>
<keyword evidence="2" id="KW-0633">Potassium transport</keyword>
<reference evidence="8" key="1">
    <citation type="journal article" date="2017" name="Nature">
        <title>The genome of Chenopodium quinoa.</title>
        <authorList>
            <person name="Jarvis D.E."/>
            <person name="Ho Y.S."/>
            <person name="Lightfoot D.J."/>
            <person name="Schmoeckel S.M."/>
            <person name="Li B."/>
            <person name="Borm T.J.A."/>
            <person name="Ohyanagi H."/>
            <person name="Mineta K."/>
            <person name="Michell C.T."/>
            <person name="Saber N."/>
            <person name="Kharbatia N.M."/>
            <person name="Rupper R.R."/>
            <person name="Sharp A.R."/>
            <person name="Dally N."/>
            <person name="Boughton B.A."/>
            <person name="Woo Y.H."/>
            <person name="Gao G."/>
            <person name="Schijlen E.G.W.M."/>
            <person name="Guo X."/>
            <person name="Momin A.A."/>
            <person name="Negrao S."/>
            <person name="Al-Babili S."/>
            <person name="Gehring C."/>
            <person name="Roessner U."/>
            <person name="Jung C."/>
            <person name="Murphy K."/>
            <person name="Arold S.T."/>
            <person name="Gojobori T."/>
            <person name="van der Linden C.G."/>
            <person name="van Loo E.N."/>
            <person name="Jellen E.N."/>
            <person name="Maughan P.J."/>
            <person name="Tester M."/>
        </authorList>
    </citation>
    <scope>NUCLEOTIDE SEQUENCE [LARGE SCALE GENOMIC DNA]</scope>
    <source>
        <strain evidence="8">cv. PI 614886</strain>
    </source>
</reference>
<dbReference type="OMA" id="SINIMEA"/>
<evidence type="ECO:0000313" key="9">
    <source>
        <dbReference type="Proteomes" id="UP000596660"/>
    </source>
</evidence>
<dbReference type="PANTHER" id="PTHR32468:SF0">
    <property type="entry name" value="K(+)_H(+) ANTIPORTER 1"/>
    <property type="match status" value="1"/>
</dbReference>
<reference evidence="8" key="2">
    <citation type="submission" date="2021-03" db="UniProtKB">
        <authorList>
            <consortium name="EnsemblPlants"/>
        </authorList>
    </citation>
    <scope>IDENTIFICATION</scope>
</reference>
<evidence type="ECO:0000256" key="4">
    <source>
        <dbReference type="ARBA" id="ARBA00023065"/>
    </source>
</evidence>
<dbReference type="InterPro" id="IPR050794">
    <property type="entry name" value="CPA2_transporter"/>
</dbReference>
<dbReference type="AlphaFoldDB" id="A0A803N7K1"/>
<feature type="domain" description="Cation/H(+) antiporter central" evidence="6">
    <location>
        <begin position="89"/>
        <end position="232"/>
    </location>
</feature>
<feature type="domain" description="Cation/H(+) antiporter C-terminal" evidence="7">
    <location>
        <begin position="247"/>
        <end position="412"/>
    </location>
</feature>
<dbReference type="Pfam" id="PF23259">
    <property type="entry name" value="CHX17_C"/>
    <property type="match status" value="1"/>
</dbReference>
<protein>
    <submittedName>
        <fullName evidence="8">Uncharacterized protein</fullName>
    </submittedName>
</protein>
<keyword evidence="5" id="KW-0732">Signal</keyword>
<name>A0A803N7K1_CHEQI</name>
<dbReference type="GO" id="GO:0006813">
    <property type="term" value="P:potassium ion transport"/>
    <property type="evidence" value="ECO:0007669"/>
    <property type="project" value="UniProtKB-KW"/>
</dbReference>
<keyword evidence="9" id="KW-1185">Reference proteome</keyword>
<evidence type="ECO:0000313" key="8">
    <source>
        <dbReference type="EnsemblPlants" id="AUR62041755-RA:cds"/>
    </source>
</evidence>
<proteinExistence type="predicted"/>
<evidence type="ECO:0000256" key="2">
    <source>
        <dbReference type="ARBA" id="ARBA00022538"/>
    </source>
</evidence>
<feature type="chain" id="PRO_5031048945" evidence="5">
    <location>
        <begin position="23"/>
        <end position="438"/>
    </location>
</feature>
<evidence type="ECO:0000259" key="6">
    <source>
        <dbReference type="Pfam" id="PF23256"/>
    </source>
</evidence>
<dbReference type="Gramene" id="AUR62041755-RA">
    <property type="protein sequence ID" value="AUR62041755-RA:cds"/>
    <property type="gene ID" value="AUR62041755"/>
</dbReference>
<evidence type="ECO:0000256" key="3">
    <source>
        <dbReference type="ARBA" id="ARBA00022958"/>
    </source>
</evidence>
<organism evidence="8 9">
    <name type="scientific">Chenopodium quinoa</name>
    <name type="common">Quinoa</name>
    <dbReference type="NCBI Taxonomy" id="63459"/>
    <lineage>
        <taxon>Eukaryota</taxon>
        <taxon>Viridiplantae</taxon>
        <taxon>Streptophyta</taxon>
        <taxon>Embryophyta</taxon>
        <taxon>Tracheophyta</taxon>
        <taxon>Spermatophyta</taxon>
        <taxon>Magnoliopsida</taxon>
        <taxon>eudicotyledons</taxon>
        <taxon>Gunneridae</taxon>
        <taxon>Pentapetalae</taxon>
        <taxon>Caryophyllales</taxon>
        <taxon>Chenopodiaceae</taxon>
        <taxon>Chenopodioideae</taxon>
        <taxon>Atripliceae</taxon>
        <taxon>Chenopodium</taxon>
    </lineage>
</organism>
<evidence type="ECO:0000256" key="1">
    <source>
        <dbReference type="ARBA" id="ARBA00022448"/>
    </source>
</evidence>
<evidence type="ECO:0000259" key="7">
    <source>
        <dbReference type="Pfam" id="PF23259"/>
    </source>
</evidence>
<dbReference type="EnsemblPlants" id="AUR62041755-RA">
    <property type="protein sequence ID" value="AUR62041755-RA:cds"/>
    <property type="gene ID" value="AUR62041755"/>
</dbReference>
<dbReference type="GO" id="GO:0098662">
    <property type="term" value="P:inorganic cation transmembrane transport"/>
    <property type="evidence" value="ECO:0007669"/>
    <property type="project" value="TreeGrafter"/>
</dbReference>
<feature type="signal peptide" evidence="5">
    <location>
        <begin position="1"/>
        <end position="22"/>
    </location>
</feature>
<sequence length="438" mass="48758">MFAILVLMALFTTFITTPIVMAIFKPDSFETQKRKLQPDASVHMDSSTTPATSAFKEQFRVLACAHGPGNVSGLINLIESTRSTASKNNLKLYIMHLVELTERSSSILMVHRLRRNGFPFIDPTRHRSQVEVHDRVASAFETYAQLGRVMVRPVTTVSPLSTMHEDVRHVAEGKRVMMIIMPFHMMWRKDEESGKMKLVENLGHGWRGVNQRLLKNAPCTVSVFVDRGFGAGCAAQDDATSQRQLRFCVEFFGGADDREALELGARMMDHPEIRVTIIRFVQSQGMDANNVKLMPSSEKCSDSNYTFSVAAINRTEETALNEAMVEIFRNKWDGTMEFIQKQANNIEEAVLTLGRSGEYDLIVVGKGRFPSTMVAELADRQAEHAELGPIGDILSSTNNGIVSSVLVIQQHASAHVEEMPVDKVVEGDVNVQNAANQV</sequence>
<dbReference type="InterPro" id="IPR057290">
    <property type="entry name" value="CHX17_C"/>
</dbReference>
<evidence type="ECO:0000256" key="5">
    <source>
        <dbReference type="SAM" id="SignalP"/>
    </source>
</evidence>
<dbReference type="GO" id="GO:0012505">
    <property type="term" value="C:endomembrane system"/>
    <property type="evidence" value="ECO:0007669"/>
    <property type="project" value="TreeGrafter"/>
</dbReference>
<keyword evidence="3" id="KW-0630">Potassium</keyword>
<dbReference type="Pfam" id="PF23256">
    <property type="entry name" value="CHX17_2nd"/>
    <property type="match status" value="1"/>
</dbReference>
<dbReference type="PANTHER" id="PTHR32468">
    <property type="entry name" value="CATION/H + ANTIPORTER"/>
    <property type="match status" value="1"/>
</dbReference>
<dbReference type="GO" id="GO:0006885">
    <property type="term" value="P:regulation of pH"/>
    <property type="evidence" value="ECO:0007669"/>
    <property type="project" value="TreeGrafter"/>
</dbReference>
<keyword evidence="4" id="KW-0406">Ion transport</keyword>
<dbReference type="InterPro" id="IPR057291">
    <property type="entry name" value="CHX17_2nd"/>
</dbReference>
<keyword evidence="1" id="KW-0813">Transport</keyword>